<evidence type="ECO:0000313" key="4">
    <source>
        <dbReference type="Proteomes" id="UP000554235"/>
    </source>
</evidence>
<evidence type="ECO:0000313" key="3">
    <source>
        <dbReference type="EMBL" id="KAF4458227.1"/>
    </source>
</evidence>
<feature type="region of interest" description="Disordered" evidence="2">
    <location>
        <begin position="1"/>
        <end position="30"/>
    </location>
</feature>
<proteinExistence type="predicted"/>
<organism evidence="3 4">
    <name type="scientific">Fusarium albosuccineum</name>
    <dbReference type="NCBI Taxonomy" id="1237068"/>
    <lineage>
        <taxon>Eukaryota</taxon>
        <taxon>Fungi</taxon>
        <taxon>Dikarya</taxon>
        <taxon>Ascomycota</taxon>
        <taxon>Pezizomycotina</taxon>
        <taxon>Sordariomycetes</taxon>
        <taxon>Hypocreomycetidae</taxon>
        <taxon>Hypocreales</taxon>
        <taxon>Nectriaceae</taxon>
        <taxon>Fusarium</taxon>
        <taxon>Fusarium decemcellulare species complex</taxon>
    </lineage>
</organism>
<dbReference type="AlphaFoldDB" id="A0A8H4KVW1"/>
<gene>
    <name evidence="3" type="ORF">FALBO_15044</name>
</gene>
<keyword evidence="4" id="KW-1185">Reference proteome</keyword>
<feature type="region of interest" description="Disordered" evidence="2">
    <location>
        <begin position="215"/>
        <end position="276"/>
    </location>
</feature>
<feature type="coiled-coil region" evidence="1">
    <location>
        <begin position="395"/>
        <end position="422"/>
    </location>
</feature>
<feature type="compositionally biased region" description="Basic and acidic residues" evidence="2">
    <location>
        <begin position="1"/>
        <end position="27"/>
    </location>
</feature>
<name>A0A8H4KVW1_9HYPO</name>
<dbReference type="EMBL" id="JAADYS010002534">
    <property type="protein sequence ID" value="KAF4458227.1"/>
    <property type="molecule type" value="Genomic_DNA"/>
</dbReference>
<keyword evidence="1" id="KW-0175">Coiled coil</keyword>
<reference evidence="3 4" key="1">
    <citation type="submission" date="2020-01" db="EMBL/GenBank/DDBJ databases">
        <title>Identification and distribution of gene clusters putatively required for synthesis of sphingolipid metabolism inhibitors in phylogenetically diverse species of the filamentous fungus Fusarium.</title>
        <authorList>
            <person name="Kim H.-S."/>
            <person name="Busman M."/>
            <person name="Brown D.W."/>
            <person name="Divon H."/>
            <person name="Uhlig S."/>
            <person name="Proctor R.H."/>
        </authorList>
    </citation>
    <scope>NUCLEOTIDE SEQUENCE [LARGE SCALE GENOMIC DNA]</scope>
    <source>
        <strain evidence="3 4">NRRL 20459</strain>
    </source>
</reference>
<feature type="region of interest" description="Disordered" evidence="2">
    <location>
        <begin position="167"/>
        <end position="202"/>
    </location>
</feature>
<dbReference type="OrthoDB" id="5106956at2759"/>
<evidence type="ECO:0000256" key="1">
    <source>
        <dbReference type="SAM" id="Coils"/>
    </source>
</evidence>
<evidence type="ECO:0000256" key="2">
    <source>
        <dbReference type="SAM" id="MobiDB-lite"/>
    </source>
</evidence>
<sequence length="426" mass="48086">MDPKKQTDKKVDKPESVEAKRQAERARIRGNPELQKRWDHHLQRLDGKVGYDPQVVAKLKEFWIENWDLFPETIRKSFLDAVGHAYQTNTNMKNASNHKLWRLAVTGDAVDLDWGVWIVLRITYYDVNLNEEDEKPLRQWLAFQKGAATKRIQERYPDIAVLSTDFPGTFPERPSSWPELGTKRRPVKPKKETQEEQPSAVAPPEQIMQAAHGLEPPVDNAQPTSALGDDNLRSPLPDRAQSTSIALPRKRKASADRGHVEDEPGFDDHLPGPNKRLRRDIARDDAPSLASSGQQPPNFLLNAPVTMSYEEFERSVNNWGRRYGQPNAGPLNPRAIKREITHSPVLPSIETSGMQQIPMTNQPVQPARPLTTRAGSDVFNPPRLPDTARGDDLAKQTLAELLDEAKRDIDLLRARVEAMGAILPQV</sequence>
<comment type="caution">
    <text evidence="3">The sequence shown here is derived from an EMBL/GenBank/DDBJ whole genome shotgun (WGS) entry which is preliminary data.</text>
</comment>
<accession>A0A8H4KVW1</accession>
<feature type="compositionally biased region" description="Basic and acidic residues" evidence="2">
    <location>
        <begin position="253"/>
        <end position="270"/>
    </location>
</feature>
<protein>
    <submittedName>
        <fullName evidence="3">Uncharacterized protein</fullName>
    </submittedName>
</protein>
<dbReference type="Proteomes" id="UP000554235">
    <property type="component" value="Unassembled WGS sequence"/>
</dbReference>